<name>A0A6P2BNR3_9ACTN</name>
<evidence type="ECO:0000313" key="1">
    <source>
        <dbReference type="EMBL" id="TVZ00161.1"/>
    </source>
</evidence>
<dbReference type="AlphaFoldDB" id="A0A6P2BNR3"/>
<accession>A0A6P2BNR3</accession>
<keyword evidence="2" id="KW-1185">Reference proteome</keyword>
<proteinExistence type="predicted"/>
<reference evidence="1 2" key="1">
    <citation type="submission" date="2018-11" db="EMBL/GenBank/DDBJ databases">
        <title>Trebonia kvetii gen.nov., sp.nov., a novel acidophilic actinobacterium, and proposal of the new actinobacterial family Treboniaceae fam. nov.</title>
        <authorList>
            <person name="Rapoport D."/>
            <person name="Sagova-Mareckova M."/>
            <person name="Sedlacek I."/>
            <person name="Provaznik J."/>
            <person name="Kralova S."/>
            <person name="Pavlinic D."/>
            <person name="Benes V."/>
            <person name="Kopecky J."/>
        </authorList>
    </citation>
    <scope>NUCLEOTIDE SEQUENCE [LARGE SCALE GENOMIC DNA]</scope>
    <source>
        <strain evidence="1 2">15Tr583</strain>
    </source>
</reference>
<evidence type="ECO:0000313" key="2">
    <source>
        <dbReference type="Proteomes" id="UP000460272"/>
    </source>
</evidence>
<sequence>MATGTRSSFATDAPDLSGVVPYQRVRTGPDPQGCLQDRRDLAKVITAERRRDQEDDVDRVGGPLFEIRQLDIVVSSA</sequence>
<organism evidence="1 2">
    <name type="scientific">Trebonia kvetii</name>
    <dbReference type="NCBI Taxonomy" id="2480626"/>
    <lineage>
        <taxon>Bacteria</taxon>
        <taxon>Bacillati</taxon>
        <taxon>Actinomycetota</taxon>
        <taxon>Actinomycetes</taxon>
        <taxon>Streptosporangiales</taxon>
        <taxon>Treboniaceae</taxon>
        <taxon>Trebonia</taxon>
    </lineage>
</organism>
<protein>
    <submittedName>
        <fullName evidence="1">Uncharacterized protein</fullName>
    </submittedName>
</protein>
<dbReference type="EMBL" id="RPFW01000010">
    <property type="protein sequence ID" value="TVZ00161.1"/>
    <property type="molecule type" value="Genomic_DNA"/>
</dbReference>
<dbReference type="RefSeq" id="WP_145861798.1">
    <property type="nucleotide sequence ID" value="NZ_RPFW01000010.1"/>
</dbReference>
<comment type="caution">
    <text evidence="1">The sequence shown here is derived from an EMBL/GenBank/DDBJ whole genome shotgun (WGS) entry which is preliminary data.</text>
</comment>
<gene>
    <name evidence="1" type="ORF">EAS64_39640</name>
</gene>
<dbReference type="Proteomes" id="UP000460272">
    <property type="component" value="Unassembled WGS sequence"/>
</dbReference>